<dbReference type="EMBL" id="BONW01000013">
    <property type="protein sequence ID" value="GIG87752.1"/>
    <property type="molecule type" value="Genomic_DNA"/>
</dbReference>
<dbReference type="InterPro" id="IPR035948">
    <property type="entry name" value="YwqG-like_sf"/>
</dbReference>
<sequence length="263" mass="28420">MISEAVQKLGPFHAEAARRGIPAADVERWLDTVRPCASLGPEADGPVVGRWGGNPMLPADLPHPPFTFVAAIDCAALPRTATDLPLPPDGELLFFGDPDPAWEDRPAGTVVHVPAGTTVVERGRDLDPQYGDWTLPGANLRLSIDPSLPNRAESTAEHSRGEELGGAWWNTESEIVHNGMMQLGGYPWVWNHDPVREAARREAAGAGDAASEVPEDDDWVLLAAGDGSYSDEAGESDLINWVIRRADLAARRFDRVHVVMDGM</sequence>
<dbReference type="Pfam" id="PF09234">
    <property type="entry name" value="DUF1963"/>
    <property type="match status" value="1"/>
</dbReference>
<reference evidence="1 2" key="1">
    <citation type="submission" date="2021-01" db="EMBL/GenBank/DDBJ databases">
        <title>Whole genome shotgun sequence of Plantactinospora endophytica NBRC 110450.</title>
        <authorList>
            <person name="Komaki H."/>
            <person name="Tamura T."/>
        </authorList>
    </citation>
    <scope>NUCLEOTIDE SEQUENCE [LARGE SCALE GENOMIC DNA]</scope>
    <source>
        <strain evidence="1 2">NBRC 110450</strain>
    </source>
</reference>
<dbReference type="Proteomes" id="UP000646749">
    <property type="component" value="Unassembled WGS sequence"/>
</dbReference>
<dbReference type="InterPro" id="IPR015315">
    <property type="entry name" value="DUF1963"/>
</dbReference>
<dbReference type="SUPFAM" id="SSF103032">
    <property type="entry name" value="Hypothetical protein YwqG"/>
    <property type="match status" value="1"/>
</dbReference>
<proteinExistence type="predicted"/>
<accession>A0ABQ4E090</accession>
<gene>
    <name evidence="1" type="ORF">Pen02_26880</name>
</gene>
<dbReference type="RefSeq" id="WP_203866307.1">
    <property type="nucleotide sequence ID" value="NZ_BONW01000013.1"/>
</dbReference>
<name>A0ABQ4E090_9ACTN</name>
<dbReference type="Gene3D" id="2.30.320.10">
    <property type="entry name" value="YwqG-like"/>
    <property type="match status" value="1"/>
</dbReference>
<organism evidence="1 2">
    <name type="scientific">Plantactinospora endophytica</name>
    <dbReference type="NCBI Taxonomy" id="673535"/>
    <lineage>
        <taxon>Bacteria</taxon>
        <taxon>Bacillati</taxon>
        <taxon>Actinomycetota</taxon>
        <taxon>Actinomycetes</taxon>
        <taxon>Micromonosporales</taxon>
        <taxon>Micromonosporaceae</taxon>
        <taxon>Plantactinospora</taxon>
    </lineage>
</organism>
<keyword evidence="2" id="KW-1185">Reference proteome</keyword>
<evidence type="ECO:0000313" key="2">
    <source>
        <dbReference type="Proteomes" id="UP000646749"/>
    </source>
</evidence>
<evidence type="ECO:0008006" key="3">
    <source>
        <dbReference type="Google" id="ProtNLM"/>
    </source>
</evidence>
<comment type="caution">
    <text evidence="1">The sequence shown here is derived from an EMBL/GenBank/DDBJ whole genome shotgun (WGS) entry which is preliminary data.</text>
</comment>
<evidence type="ECO:0000313" key="1">
    <source>
        <dbReference type="EMBL" id="GIG87752.1"/>
    </source>
</evidence>
<protein>
    <recommendedName>
        <fullName evidence="3">DUF1963 domain-containing protein</fullName>
    </recommendedName>
</protein>